<name>A0A673M7U0_9TELE</name>
<keyword evidence="2" id="KW-1185">Reference proteome</keyword>
<dbReference type="AlphaFoldDB" id="A0A673M7U0"/>
<dbReference type="Ensembl" id="ENSSRHT00000088555.1">
    <property type="protein sequence ID" value="ENSSRHP00000086228.1"/>
    <property type="gene ID" value="ENSSRHG00000042653.1"/>
</dbReference>
<sequence>MAESKSNQSCSVPLFSNLKKKQPYLSFHSFPTDENVRNRSTFVLTVKHFMEDEVRVHPESGRKYLTPQAVPSRFACILSDSEHINPS</sequence>
<proteinExistence type="predicted"/>
<reference evidence="1" key="1">
    <citation type="submission" date="2025-08" db="UniProtKB">
        <authorList>
            <consortium name="Ensembl"/>
        </authorList>
    </citation>
    <scope>IDENTIFICATION</scope>
</reference>
<dbReference type="SUPFAM" id="SSF57716">
    <property type="entry name" value="Glucocorticoid receptor-like (DNA-binding domain)"/>
    <property type="match status" value="1"/>
</dbReference>
<dbReference type="Proteomes" id="UP000472270">
    <property type="component" value="Unassembled WGS sequence"/>
</dbReference>
<accession>A0A673M7U0</accession>
<organism evidence="1 2">
    <name type="scientific">Sinocyclocheilus rhinocerous</name>
    <dbReference type="NCBI Taxonomy" id="307959"/>
    <lineage>
        <taxon>Eukaryota</taxon>
        <taxon>Metazoa</taxon>
        <taxon>Chordata</taxon>
        <taxon>Craniata</taxon>
        <taxon>Vertebrata</taxon>
        <taxon>Euteleostomi</taxon>
        <taxon>Actinopterygii</taxon>
        <taxon>Neopterygii</taxon>
        <taxon>Teleostei</taxon>
        <taxon>Ostariophysi</taxon>
        <taxon>Cypriniformes</taxon>
        <taxon>Cyprinidae</taxon>
        <taxon>Cyprininae</taxon>
        <taxon>Sinocyclocheilus</taxon>
    </lineage>
</organism>
<reference evidence="1" key="2">
    <citation type="submission" date="2025-09" db="UniProtKB">
        <authorList>
            <consortium name="Ensembl"/>
        </authorList>
    </citation>
    <scope>IDENTIFICATION</scope>
</reference>
<protein>
    <submittedName>
        <fullName evidence="1">Uncharacterized protein</fullName>
    </submittedName>
</protein>
<evidence type="ECO:0000313" key="2">
    <source>
        <dbReference type="Proteomes" id="UP000472270"/>
    </source>
</evidence>
<evidence type="ECO:0000313" key="1">
    <source>
        <dbReference type="Ensembl" id="ENSSRHP00000086228.1"/>
    </source>
</evidence>